<dbReference type="KEGG" id="vg:13993773"/>
<dbReference type="GeneID" id="13993773"/>
<evidence type="ECO:0000313" key="2">
    <source>
        <dbReference type="Proteomes" id="UP000000457"/>
    </source>
</evidence>
<proteinExistence type="predicted"/>
<protein>
    <submittedName>
        <fullName evidence="1">Uncharacterized protein</fullName>
    </submittedName>
</protein>
<keyword evidence="2" id="KW-1185">Reference proteome</keyword>
<gene>
    <name evidence="1" type="ORF">GAP32_035</name>
</gene>
<dbReference type="EMBL" id="JN882285">
    <property type="protein sequence ID" value="AFC21483.1"/>
    <property type="molecule type" value="Genomic_DNA"/>
</dbReference>
<organism evidence="1 2">
    <name type="scientific">Cronobacter phage vB_CsaM_GAP32</name>
    <dbReference type="NCBI Taxonomy" id="1141136"/>
    <lineage>
        <taxon>Viruses</taxon>
        <taxon>Duplodnaviria</taxon>
        <taxon>Heunggongvirae</taxon>
        <taxon>Uroviricota</taxon>
        <taxon>Caudoviricetes</taxon>
        <taxon>Mimasvirus</taxon>
        <taxon>Mimasvirus GAP32</taxon>
    </lineage>
</organism>
<name>K4F6E0_9CAUD</name>
<reference evidence="1 2" key="1">
    <citation type="journal article" date="2014" name="Virology">
        <title>Supersize me: Cronobacter sakazakii phage GAP32.</title>
        <authorList>
            <person name="Abbasifar R."/>
            <person name="Griffiths M.W."/>
            <person name="Sabour P.M."/>
            <person name="Ackermann H.-W."/>
            <person name="Vandersteegen K."/>
            <person name="Lavigne R."/>
            <person name="Noben J.-P."/>
            <person name="Villa A.A."/>
            <person name="Abbasifar A."/>
            <person name="Nash J.H.E."/>
            <person name="Kropinski A.M."/>
        </authorList>
    </citation>
    <scope>NUCLEOTIDE SEQUENCE [LARGE SCALE GENOMIC DNA]</scope>
    <source>
        <strain evidence="1">GAP-32</strain>
    </source>
</reference>
<dbReference type="RefSeq" id="YP_006987138.1">
    <property type="nucleotide sequence ID" value="NC_019401.1"/>
</dbReference>
<sequence>MKFEELNEEQKARAIEKHRDINVDYDEWYDFVKEEHHSKLEEVGFSGVESAYSGFWSQGDGASFTADSLDIEKFLRATKRWTYYRPLHEMIRINEIWAKVVRTTHRYCHENTTQAELHGEHYLNLTSRQESLYEELEKEIDEYITRAGQEYYRDLNTAYDDLTSDEQVKLSIIANDMDFEEDPRESGITYL</sequence>
<dbReference type="OrthoDB" id="17079at10239"/>
<accession>K4F6E0</accession>
<dbReference type="Proteomes" id="UP000000457">
    <property type="component" value="Segment"/>
</dbReference>
<evidence type="ECO:0000313" key="1">
    <source>
        <dbReference type="EMBL" id="AFC21483.1"/>
    </source>
</evidence>